<feature type="compositionally biased region" description="Pro residues" evidence="1">
    <location>
        <begin position="130"/>
        <end position="142"/>
    </location>
</feature>
<comment type="caution">
    <text evidence="4">The sequence shown here is derived from an EMBL/GenBank/DDBJ whole genome shotgun (WGS) entry which is preliminary data.</text>
</comment>
<feature type="compositionally biased region" description="Pro residues" evidence="1">
    <location>
        <begin position="188"/>
        <end position="205"/>
    </location>
</feature>
<proteinExistence type="predicted"/>
<name>A0ABX2TD20_9PROT</name>
<evidence type="ECO:0000256" key="2">
    <source>
        <dbReference type="SAM" id="Phobius"/>
    </source>
</evidence>
<dbReference type="Gene3D" id="3.30.70.1070">
    <property type="entry name" value="Sporulation related repeat"/>
    <property type="match status" value="1"/>
</dbReference>
<keyword evidence="2" id="KW-0472">Membrane</keyword>
<dbReference type="PROSITE" id="PS51724">
    <property type="entry name" value="SPOR"/>
    <property type="match status" value="1"/>
</dbReference>
<feature type="region of interest" description="Disordered" evidence="1">
    <location>
        <begin position="1"/>
        <end position="24"/>
    </location>
</feature>
<keyword evidence="5" id="KW-1185">Reference proteome</keyword>
<evidence type="ECO:0000256" key="1">
    <source>
        <dbReference type="SAM" id="MobiDB-lite"/>
    </source>
</evidence>
<dbReference type="InterPro" id="IPR036680">
    <property type="entry name" value="SPOR-like_sf"/>
</dbReference>
<keyword evidence="2" id="KW-0812">Transmembrane</keyword>
<dbReference type="RefSeq" id="WP_180284015.1">
    <property type="nucleotide sequence ID" value="NZ_JABFDB010000016.1"/>
</dbReference>
<evidence type="ECO:0000313" key="4">
    <source>
        <dbReference type="EMBL" id="NYZ22241.1"/>
    </source>
</evidence>
<keyword evidence="2" id="KW-1133">Transmembrane helix</keyword>
<gene>
    <name evidence="4" type="ORF">HND93_21220</name>
</gene>
<feature type="transmembrane region" description="Helical" evidence="2">
    <location>
        <begin position="63"/>
        <end position="83"/>
    </location>
</feature>
<reference evidence="4 5" key="1">
    <citation type="submission" date="2020-05" db="EMBL/GenBank/DDBJ databases">
        <title>Azospirillum oleiclasticum sp. nov, a nitrogen-fixing and heavy crude oil-emulsifying bacterium isolated from the crude oil of Yumen Oilfield.</title>
        <authorList>
            <person name="Wu D."/>
            <person name="Cai M."/>
            <person name="Zhang X."/>
        </authorList>
    </citation>
    <scope>NUCLEOTIDE SEQUENCE [LARGE SCALE GENOMIC DNA]</scope>
    <source>
        <strain evidence="4 5">ROY-1-1-2</strain>
    </source>
</reference>
<feature type="region of interest" description="Disordered" evidence="1">
    <location>
        <begin position="182"/>
        <end position="238"/>
    </location>
</feature>
<accession>A0ABX2TD20</accession>
<organism evidence="4 5">
    <name type="scientific">Azospirillum oleiclasticum</name>
    <dbReference type="NCBI Taxonomy" id="2735135"/>
    <lineage>
        <taxon>Bacteria</taxon>
        <taxon>Pseudomonadati</taxon>
        <taxon>Pseudomonadota</taxon>
        <taxon>Alphaproteobacteria</taxon>
        <taxon>Rhodospirillales</taxon>
        <taxon>Azospirillaceae</taxon>
        <taxon>Azospirillum</taxon>
    </lineage>
</organism>
<feature type="domain" description="SPOR" evidence="3">
    <location>
        <begin position="236"/>
        <end position="316"/>
    </location>
</feature>
<evidence type="ECO:0000259" key="3">
    <source>
        <dbReference type="PROSITE" id="PS51724"/>
    </source>
</evidence>
<protein>
    <submittedName>
        <fullName evidence="4">SPOR domain-containing protein</fullName>
    </submittedName>
</protein>
<dbReference type="SUPFAM" id="SSF110997">
    <property type="entry name" value="Sporulation related repeat"/>
    <property type="match status" value="1"/>
</dbReference>
<feature type="compositionally biased region" description="Low complexity" evidence="1">
    <location>
        <begin position="143"/>
        <end position="167"/>
    </location>
</feature>
<dbReference type="Pfam" id="PF05036">
    <property type="entry name" value="SPOR"/>
    <property type="match status" value="1"/>
</dbReference>
<feature type="region of interest" description="Disordered" evidence="1">
    <location>
        <begin position="90"/>
        <end position="114"/>
    </location>
</feature>
<dbReference type="InterPro" id="IPR007730">
    <property type="entry name" value="SPOR-like_dom"/>
</dbReference>
<feature type="region of interest" description="Disordered" evidence="1">
    <location>
        <begin position="128"/>
        <end position="167"/>
    </location>
</feature>
<feature type="compositionally biased region" description="Basic and acidic residues" evidence="1">
    <location>
        <begin position="36"/>
        <end position="47"/>
    </location>
</feature>
<evidence type="ECO:0000313" key="5">
    <source>
        <dbReference type="Proteomes" id="UP000584642"/>
    </source>
</evidence>
<feature type="region of interest" description="Disordered" evidence="1">
    <location>
        <begin position="36"/>
        <end position="59"/>
    </location>
</feature>
<dbReference type="Proteomes" id="UP000584642">
    <property type="component" value="Unassembled WGS sequence"/>
</dbReference>
<dbReference type="EMBL" id="JABFDB010000016">
    <property type="protein sequence ID" value="NYZ22241.1"/>
    <property type="molecule type" value="Genomic_DNA"/>
</dbReference>
<feature type="compositionally biased region" description="Low complexity" evidence="1">
    <location>
        <begin position="94"/>
        <end position="111"/>
    </location>
</feature>
<sequence length="317" mass="32056">MSFKDELNAAGAKAAAPPPSGTDDIARLLRALNEDLKDEEPALRLDEGPEDEEEPRRDRGVPVMMIAAALLAAVGIGLAVVMFDGGGEVPPETSRPTVAAVPAPSATTATPGAQPEALIARAATTTPALAPAPTPAPEPAGAPAPAAAAPAPQQPASAPAAVPAVPAPASTAELQAMLRTPAPTTEPAAPPPSRAVAPTPAPAPTPRQAAATPPPAPAPRAAAPASTPPAAAPAAPAGDGHYAVQVGSFGVPENATALQRRLAERGFNAYALDWTDRNQRSWRVVRVGNFRTDAEARRAAEDLKTRLSLPVQVVTTR</sequence>